<keyword evidence="2" id="KW-1185">Reference proteome</keyword>
<proteinExistence type="predicted"/>
<protein>
    <recommendedName>
        <fullName evidence="3">TIGR02270 family protein</fullName>
    </recommendedName>
</protein>
<dbReference type="RefSeq" id="WP_237384009.1">
    <property type="nucleotide sequence ID" value="NZ_CP071793.1"/>
</dbReference>
<evidence type="ECO:0000313" key="2">
    <source>
        <dbReference type="Proteomes" id="UP000663929"/>
    </source>
</evidence>
<reference evidence="1" key="1">
    <citation type="submission" date="2021-03" db="EMBL/GenBank/DDBJ databases">
        <title>Acanthopleuribacteraceae sp. M133.</title>
        <authorList>
            <person name="Wang G."/>
        </authorList>
    </citation>
    <scope>NUCLEOTIDE SEQUENCE</scope>
    <source>
        <strain evidence="1">M133</strain>
    </source>
</reference>
<name>A0A8A4TVD4_SULCO</name>
<accession>A0A8A4TVD4</accession>
<evidence type="ECO:0000313" key="1">
    <source>
        <dbReference type="EMBL" id="QTD53909.1"/>
    </source>
</evidence>
<organism evidence="1 2">
    <name type="scientific">Sulfidibacter corallicola</name>
    <dbReference type="NCBI Taxonomy" id="2818388"/>
    <lineage>
        <taxon>Bacteria</taxon>
        <taxon>Pseudomonadati</taxon>
        <taxon>Acidobacteriota</taxon>
        <taxon>Holophagae</taxon>
        <taxon>Acanthopleuribacterales</taxon>
        <taxon>Acanthopleuribacteraceae</taxon>
        <taxon>Sulfidibacter</taxon>
    </lineage>
</organism>
<sequence length="466" mass="53271">MTDYQAFKIELFEELLEDASFLYEHRLSMTHDPELSWLELEDFENRLEPLLEGLYVGGDLALKVCAEQALMGDYGELHAAVRIMVRHNRWDLFEALFENEDKDEEEDEEEDEPLDLEDPEVCGAMAHALAIEAPRGWDQRLLELAERLNPAFLPVVARYFGYHRQAAANAYLVASRAEAGHRADVLWSYLRGIDPSARGWLQKLCTAEDEEISGRTRHDAALACLRLGDEQIYHLMAPKVTAASWVLLPLGLAGSRTDAKRLIEHAKLKGMPGTDGFAALGLLGEISAVDLLIAYLAMEEVAEKAALALWLITGAPLYEEVFIPEETDEEELFEHELESFREKGVYIRPDGEVAGSELERISQDQTRWAQWWKEHRGQFEAGKRYRSGKLYSPAVLLENLCGEAFTNQVREWVYHELVIRYQADVPFEIHMPIRKQKEALNQYALWIGKHGEPFEPGAWYLRGLKR</sequence>
<dbReference type="EMBL" id="CP071793">
    <property type="protein sequence ID" value="QTD53909.1"/>
    <property type="molecule type" value="Genomic_DNA"/>
</dbReference>
<dbReference type="KEGG" id="scor:J3U87_15785"/>
<gene>
    <name evidence="1" type="ORF">J3U87_15785</name>
</gene>
<evidence type="ECO:0008006" key="3">
    <source>
        <dbReference type="Google" id="ProtNLM"/>
    </source>
</evidence>
<dbReference type="AlphaFoldDB" id="A0A8A4TVD4"/>
<dbReference type="Proteomes" id="UP000663929">
    <property type="component" value="Chromosome"/>
</dbReference>